<dbReference type="InterPro" id="IPR016156">
    <property type="entry name" value="FAD/NAD-linked_Rdtase_dimer_sf"/>
</dbReference>
<dbReference type="InterPro" id="IPR036188">
    <property type="entry name" value="FAD/NAD-bd_sf"/>
</dbReference>
<protein>
    <submittedName>
        <fullName evidence="7">FAD-dependent pyridine nucleotide-disulfide oxidoreductase</fullName>
    </submittedName>
</protein>
<evidence type="ECO:0000256" key="2">
    <source>
        <dbReference type="ARBA" id="ARBA00022630"/>
    </source>
</evidence>
<organism evidence="7 8">
    <name type="scientific">Stackebrandtia nassauensis (strain DSM 44728 / CIP 108903 / NRRL B-16338 / NBRC 102104 / LLR-40K-21)</name>
    <dbReference type="NCBI Taxonomy" id="446470"/>
    <lineage>
        <taxon>Bacteria</taxon>
        <taxon>Bacillati</taxon>
        <taxon>Actinomycetota</taxon>
        <taxon>Actinomycetes</taxon>
        <taxon>Glycomycetales</taxon>
        <taxon>Glycomycetaceae</taxon>
        <taxon>Stackebrandtia</taxon>
    </lineage>
</organism>
<dbReference type="OrthoDB" id="9768666at2"/>
<dbReference type="Gene3D" id="1.10.10.1100">
    <property type="entry name" value="BFD-like [2Fe-2S]-binding domain"/>
    <property type="match status" value="1"/>
</dbReference>
<dbReference type="RefSeq" id="WP_013017970.1">
    <property type="nucleotide sequence ID" value="NC_013947.1"/>
</dbReference>
<dbReference type="Pfam" id="PF04324">
    <property type="entry name" value="Fer2_BFD"/>
    <property type="match status" value="1"/>
</dbReference>
<dbReference type="PANTHER" id="PTHR43429">
    <property type="entry name" value="PYRIDINE NUCLEOTIDE-DISULFIDE OXIDOREDUCTASE DOMAIN-CONTAINING"/>
    <property type="match status" value="1"/>
</dbReference>
<dbReference type="InterPro" id="IPR007419">
    <property type="entry name" value="BFD-like_2Fe2S-bd_dom"/>
</dbReference>
<dbReference type="AlphaFoldDB" id="D3Q7C8"/>
<dbReference type="KEGG" id="sna:Snas_2723"/>
<dbReference type="PRINTS" id="PR00368">
    <property type="entry name" value="FADPNR"/>
</dbReference>
<dbReference type="InterPro" id="IPR023753">
    <property type="entry name" value="FAD/NAD-binding_dom"/>
</dbReference>
<dbReference type="InterPro" id="IPR041575">
    <property type="entry name" value="Rubredoxin_C"/>
</dbReference>
<dbReference type="HOGENOM" id="CLU_003291_4_4_11"/>
<feature type="domain" description="BFD-like [2Fe-2S]-binding" evidence="4">
    <location>
        <begin position="393"/>
        <end position="437"/>
    </location>
</feature>
<feature type="domain" description="NADH-rubredoxin oxidoreductase C-terminal" evidence="6">
    <location>
        <begin position="302"/>
        <end position="353"/>
    </location>
</feature>
<dbReference type="InterPro" id="IPR041854">
    <property type="entry name" value="BFD-like_2Fe2S-bd_dom_sf"/>
</dbReference>
<dbReference type="Gene3D" id="3.30.390.30">
    <property type="match status" value="1"/>
</dbReference>
<dbReference type="EMBL" id="CP001778">
    <property type="protein sequence ID" value="ADD42399.1"/>
    <property type="molecule type" value="Genomic_DNA"/>
</dbReference>
<dbReference type="Gene3D" id="3.50.50.60">
    <property type="entry name" value="FAD/NAD(P)-binding domain"/>
    <property type="match status" value="2"/>
</dbReference>
<evidence type="ECO:0000259" key="5">
    <source>
        <dbReference type="Pfam" id="PF07992"/>
    </source>
</evidence>
<comment type="cofactor">
    <cofactor evidence="1">
        <name>FAD</name>
        <dbReference type="ChEBI" id="CHEBI:57692"/>
    </cofactor>
</comment>
<evidence type="ECO:0000259" key="4">
    <source>
        <dbReference type="Pfam" id="PF04324"/>
    </source>
</evidence>
<name>D3Q7C8_STANL</name>
<accession>D3Q7C8</accession>
<dbReference type="Proteomes" id="UP000000844">
    <property type="component" value="Chromosome"/>
</dbReference>
<dbReference type="SUPFAM" id="SSF51905">
    <property type="entry name" value="FAD/NAD(P)-binding domain"/>
    <property type="match status" value="1"/>
</dbReference>
<dbReference type="Pfam" id="PF07992">
    <property type="entry name" value="Pyr_redox_2"/>
    <property type="match status" value="1"/>
</dbReference>
<proteinExistence type="predicted"/>
<keyword evidence="3" id="KW-0274">FAD</keyword>
<evidence type="ECO:0000256" key="3">
    <source>
        <dbReference type="ARBA" id="ARBA00022827"/>
    </source>
</evidence>
<evidence type="ECO:0000256" key="1">
    <source>
        <dbReference type="ARBA" id="ARBA00001974"/>
    </source>
</evidence>
<dbReference type="STRING" id="446470.Snas_2723"/>
<gene>
    <name evidence="7" type="ordered locus">Snas_2723</name>
</gene>
<feature type="domain" description="FAD/NAD(P)-binding" evidence="5">
    <location>
        <begin position="1"/>
        <end position="269"/>
    </location>
</feature>
<reference evidence="7 8" key="1">
    <citation type="journal article" date="2009" name="Stand. Genomic Sci.">
        <title>Complete genome sequence of Stackebrandtia nassauensis type strain (LLR-40K-21).</title>
        <authorList>
            <person name="Munk C."/>
            <person name="Lapidus A."/>
            <person name="Copeland A."/>
            <person name="Jando M."/>
            <person name="Mayilraj S."/>
            <person name="Glavina Del Rio T."/>
            <person name="Nolan M."/>
            <person name="Chen F."/>
            <person name="Lucas S."/>
            <person name="Tice H."/>
            <person name="Cheng J.F."/>
            <person name="Han C."/>
            <person name="Detter J.C."/>
            <person name="Bruce D."/>
            <person name="Goodwin L."/>
            <person name="Chain P."/>
            <person name="Pitluck S."/>
            <person name="Goker M."/>
            <person name="Ovchinikova G."/>
            <person name="Pati A."/>
            <person name="Ivanova N."/>
            <person name="Mavromatis K."/>
            <person name="Chen A."/>
            <person name="Palaniappan K."/>
            <person name="Land M."/>
            <person name="Hauser L."/>
            <person name="Chang Y.J."/>
            <person name="Jeffries C.D."/>
            <person name="Bristow J."/>
            <person name="Eisen J.A."/>
            <person name="Markowitz V."/>
            <person name="Hugenholtz P."/>
            <person name="Kyrpides N.C."/>
            <person name="Klenk H.P."/>
        </authorList>
    </citation>
    <scope>NUCLEOTIDE SEQUENCE [LARGE SCALE GENOMIC DNA]</scope>
    <source>
        <strain evidence="8">DSM 44728 / CIP 108903 / NRRL B-16338 / NBRC 102104 / LLR-40K-21</strain>
    </source>
</reference>
<dbReference type="InterPro" id="IPR050260">
    <property type="entry name" value="FAD-bd_OxRdtase"/>
</dbReference>
<evidence type="ECO:0000313" key="7">
    <source>
        <dbReference type="EMBL" id="ADD42399.1"/>
    </source>
</evidence>
<evidence type="ECO:0000259" key="6">
    <source>
        <dbReference type="Pfam" id="PF18267"/>
    </source>
</evidence>
<keyword evidence="2" id="KW-0285">Flavoprotein</keyword>
<dbReference type="GO" id="GO:0016491">
    <property type="term" value="F:oxidoreductase activity"/>
    <property type="evidence" value="ECO:0007669"/>
    <property type="project" value="InterPro"/>
</dbReference>
<dbReference type="eggNOG" id="COG1251">
    <property type="taxonomic scope" value="Bacteria"/>
</dbReference>
<keyword evidence="8" id="KW-1185">Reference proteome</keyword>
<evidence type="ECO:0000313" key="8">
    <source>
        <dbReference type="Proteomes" id="UP000000844"/>
    </source>
</evidence>
<dbReference type="Pfam" id="PF18267">
    <property type="entry name" value="Rubredoxin_C"/>
    <property type="match status" value="1"/>
</dbReference>
<dbReference type="PANTHER" id="PTHR43429:SF3">
    <property type="entry name" value="NITRITE REDUCTASE [NAD(P)H]"/>
    <property type="match status" value="1"/>
</dbReference>
<sequence length="452" mass="46830">MRVVIAGYGMAGARLARELGGRGAEVTVFGAESEAAYNRVLLSGLLAGSHSETGVRLPPPPDNVDIRLDTPVSSIDTVGRTVNGVGYDALVLATGADAIMPPIPGLAPSERVMAFRTMADCRRIIEASRGGDRALVLGGGLLGVEAARGLAGRGMRVTVVHAAEHLMERQLDPAGAAMLAGTLDSIGVASRTGAAAVAVDQSGDEVRLRLADGTELSGDLLVVSCGVAPNIGLARRAGLRVNRGVVIDDRCRTSDPRVYAIGDCAEHDGHCYGLVGPAWEQADVVADVLSGQEGGYRGSRQVTRLKTDGIDLAAMGVVDGDEVVSFADPVRRTYARLVIEAGRLAGAILLGDNPTVGDLVRMFDQGEPVPFDRRRLLLGAAAPVAESADDETVCRCNSVDAAAITSAWHGGARTVEQLAAKTLATTGCGGCTDTVSRMCERLGRTELSGVRS</sequence>